<dbReference type="RefSeq" id="WP_249246365.1">
    <property type="nucleotide sequence ID" value="NZ_JAKPBZ010000116.1"/>
</dbReference>
<comment type="caution">
    <text evidence="1">The sequence shown here is derived from an EMBL/GenBank/DDBJ whole genome shotgun (WGS) entry which is preliminary data.</text>
</comment>
<evidence type="ECO:0000313" key="2">
    <source>
        <dbReference type="Proteomes" id="UP001203069"/>
    </source>
</evidence>
<proteinExistence type="predicted"/>
<accession>A0ABT0MZV5</accession>
<reference evidence="1 2" key="1">
    <citation type="submission" date="2022-02" db="EMBL/GenBank/DDBJ databases">
        <title>Description of Brenneria tiliae sp. nov. isolated from symptomatic Tilia x moltkei and Tilia x europaea trees in the UK.</title>
        <authorList>
            <person name="Kile H."/>
        </authorList>
    </citation>
    <scope>NUCLEOTIDE SEQUENCE [LARGE SCALE GENOMIC DNA]</scope>
    <source>
        <strain evidence="1 2">MC1SB4.1</strain>
    </source>
</reference>
<name>A0ABT0MZV5_9GAMM</name>
<keyword evidence="2" id="KW-1185">Reference proteome</keyword>
<dbReference type="Proteomes" id="UP001203069">
    <property type="component" value="Unassembled WGS sequence"/>
</dbReference>
<organism evidence="1 2">
    <name type="scientific">Brenneria tiliae</name>
    <dbReference type="NCBI Taxonomy" id="2914984"/>
    <lineage>
        <taxon>Bacteria</taxon>
        <taxon>Pseudomonadati</taxon>
        <taxon>Pseudomonadota</taxon>
        <taxon>Gammaproteobacteria</taxon>
        <taxon>Enterobacterales</taxon>
        <taxon>Pectobacteriaceae</taxon>
        <taxon>Brenneria</taxon>
    </lineage>
</organism>
<dbReference type="Pfam" id="PF13988">
    <property type="entry name" value="DUF4225"/>
    <property type="match status" value="1"/>
</dbReference>
<gene>
    <name evidence="1" type="ORF">MFP26_22235</name>
</gene>
<dbReference type="EMBL" id="JAKPBZ010000116">
    <property type="protein sequence ID" value="MCL2895395.1"/>
    <property type="molecule type" value="Genomic_DNA"/>
</dbReference>
<sequence>MYLHNKDKTDFDQKTQELRFLTQNLSLKHLRNRSVDFYFEIEGLIQAVEREINTYCLSRRGGIDILQREIDHLSEQDFQLTANIAKLYILVEKEKKEQTQKIILKQVGFVGGGAQFFAGVGLCAGTLGAACAGYGVPMMVHGANNTYENGYYLVLREETSGTVRDAYRYTADKLGFNNNQADLVYGAIDLGMTGYGSFRKVLLPREKSWKLFQQVKQDYIFGWQEMSAIAISTDAVSSAVTAYSLYQVTGGGK</sequence>
<dbReference type="InterPro" id="IPR025320">
    <property type="entry name" value="DUF4225"/>
</dbReference>
<evidence type="ECO:0000313" key="1">
    <source>
        <dbReference type="EMBL" id="MCL2895395.1"/>
    </source>
</evidence>
<protein>
    <submittedName>
        <fullName evidence="1">DUF4225 domain-containing protein</fullName>
    </submittedName>
</protein>